<gene>
    <name evidence="1" type="ORF">ACFQ4M_08955</name>
</gene>
<sequence length="126" mass="13787">MLELLTGFVALAAFLAISYFRGRTKKEGALETALSSPEEVARLYLRHSPETDAYWLHVQFRNGRKRLLAAPWELDDMLGQLEARGLHLDEADRALLAAAEAPVVRSRQPAGNCGRTAAGVPMRAGA</sequence>
<name>A0ABW3WET2_9RHOO</name>
<proteinExistence type="predicted"/>
<organism evidence="1 2">
    <name type="scientific">Thauera mechernichensis</name>
    <dbReference type="NCBI Taxonomy" id="82788"/>
    <lineage>
        <taxon>Bacteria</taxon>
        <taxon>Pseudomonadati</taxon>
        <taxon>Pseudomonadota</taxon>
        <taxon>Betaproteobacteria</taxon>
        <taxon>Rhodocyclales</taxon>
        <taxon>Zoogloeaceae</taxon>
        <taxon>Thauera</taxon>
    </lineage>
</organism>
<comment type="caution">
    <text evidence="1">The sequence shown here is derived from an EMBL/GenBank/DDBJ whole genome shotgun (WGS) entry which is preliminary data.</text>
</comment>
<accession>A0ABW3WET2</accession>
<evidence type="ECO:0000313" key="2">
    <source>
        <dbReference type="Proteomes" id="UP001597158"/>
    </source>
</evidence>
<keyword evidence="2" id="KW-1185">Reference proteome</keyword>
<protein>
    <submittedName>
        <fullName evidence="1">Uncharacterized protein</fullName>
    </submittedName>
</protein>
<dbReference type="RefSeq" id="WP_002942843.1">
    <property type="nucleotide sequence ID" value="NZ_JARQZE010000003.1"/>
</dbReference>
<dbReference type="Proteomes" id="UP001597158">
    <property type="component" value="Unassembled WGS sequence"/>
</dbReference>
<reference evidence="2" key="1">
    <citation type="journal article" date="2019" name="Int. J. Syst. Evol. Microbiol.">
        <title>The Global Catalogue of Microorganisms (GCM) 10K type strain sequencing project: providing services to taxonomists for standard genome sequencing and annotation.</title>
        <authorList>
            <consortium name="The Broad Institute Genomics Platform"/>
            <consortium name="The Broad Institute Genome Sequencing Center for Infectious Disease"/>
            <person name="Wu L."/>
            <person name="Ma J."/>
        </authorList>
    </citation>
    <scope>NUCLEOTIDE SEQUENCE [LARGE SCALE GENOMIC DNA]</scope>
    <source>
        <strain evidence="2">CCUG 48884</strain>
    </source>
</reference>
<dbReference type="EMBL" id="JBHTMC010000019">
    <property type="protein sequence ID" value="MFD1263713.1"/>
    <property type="molecule type" value="Genomic_DNA"/>
</dbReference>
<evidence type="ECO:0000313" key="1">
    <source>
        <dbReference type="EMBL" id="MFD1263713.1"/>
    </source>
</evidence>